<evidence type="ECO:0000259" key="1">
    <source>
        <dbReference type="Pfam" id="PF09345"/>
    </source>
</evidence>
<accession>A0A0S2HZJ7</accession>
<organism evidence="2 3">
    <name type="scientific">Salinivirga cyanobacteriivorans</name>
    <dbReference type="NCBI Taxonomy" id="1307839"/>
    <lineage>
        <taxon>Bacteria</taxon>
        <taxon>Pseudomonadati</taxon>
        <taxon>Bacteroidota</taxon>
        <taxon>Bacteroidia</taxon>
        <taxon>Bacteroidales</taxon>
        <taxon>Salinivirgaceae</taxon>
        <taxon>Salinivirga</taxon>
    </lineage>
</organism>
<protein>
    <recommendedName>
        <fullName evidence="1">SiaC family regulatory phosphoprotein domain-containing protein</fullName>
    </recommendedName>
</protein>
<evidence type="ECO:0000313" key="3">
    <source>
        <dbReference type="Proteomes" id="UP000064893"/>
    </source>
</evidence>
<dbReference type="AlphaFoldDB" id="A0A0S2HZJ7"/>
<evidence type="ECO:0000313" key="2">
    <source>
        <dbReference type="EMBL" id="ALO15487.1"/>
    </source>
</evidence>
<dbReference type="Proteomes" id="UP000064893">
    <property type="component" value="Chromosome"/>
</dbReference>
<keyword evidence="3" id="KW-1185">Reference proteome</keyword>
<name>A0A0S2HZJ7_9BACT</name>
<dbReference type="InterPro" id="IPR018530">
    <property type="entry name" value="SiaC"/>
</dbReference>
<proteinExistence type="predicted"/>
<gene>
    <name evidence="2" type="ORF">L21SP5_01847</name>
</gene>
<reference evidence="2 3" key="1">
    <citation type="submission" date="2015-11" db="EMBL/GenBank/DDBJ databases">
        <title>Description and complete genome sequence of a novel strain predominating in hypersaline microbial mats and representing a new family of the Bacteriodetes phylum.</title>
        <authorList>
            <person name="Spring S."/>
            <person name="Bunk B."/>
            <person name="Sproer C."/>
            <person name="Klenk H.-P."/>
        </authorList>
    </citation>
    <scope>NUCLEOTIDE SEQUENCE [LARGE SCALE GENOMIC DNA]</scope>
    <source>
        <strain evidence="2 3">L21-Spi-D4</strain>
    </source>
</reference>
<dbReference type="STRING" id="1307839.L21SP5_01847"/>
<sequence length="124" mass="14724">MIFNEGDHHKPSIKFDKETGTLSVTGSSYPENAEKVYYPVLDWLSEFDFGQTPKMILHISLKYYNTATSKKLFEIIKKYNQAWKNGQKTEIRWEYMSDDEDMFESGRYYSELVEVPFHFIEIPD</sequence>
<dbReference type="OrthoDB" id="5297629at2"/>
<dbReference type="EMBL" id="CP013118">
    <property type="protein sequence ID" value="ALO15487.1"/>
    <property type="molecule type" value="Genomic_DNA"/>
</dbReference>
<dbReference type="RefSeq" id="WP_057952944.1">
    <property type="nucleotide sequence ID" value="NZ_CP013118.1"/>
</dbReference>
<feature type="domain" description="SiaC family regulatory phosphoprotein" evidence="1">
    <location>
        <begin position="6"/>
        <end position="121"/>
    </location>
</feature>
<dbReference type="Pfam" id="PF09345">
    <property type="entry name" value="SiaC"/>
    <property type="match status" value="1"/>
</dbReference>
<dbReference type="KEGG" id="blq:L21SP5_01847"/>